<dbReference type="STRING" id="686832.A0A0C3CKY2"/>
<dbReference type="Proteomes" id="UP000053424">
    <property type="component" value="Unassembled WGS sequence"/>
</dbReference>
<feature type="non-terminal residue" evidence="3">
    <location>
        <position position="664"/>
    </location>
</feature>
<feature type="region of interest" description="Disordered" evidence="2">
    <location>
        <begin position="340"/>
        <end position="439"/>
    </location>
</feature>
<feature type="region of interest" description="Disordered" evidence="2">
    <location>
        <begin position="550"/>
        <end position="647"/>
    </location>
</feature>
<protein>
    <submittedName>
        <fullName evidence="3">Uncharacterized protein</fullName>
    </submittedName>
</protein>
<feature type="region of interest" description="Disordered" evidence="2">
    <location>
        <begin position="1"/>
        <end position="92"/>
    </location>
</feature>
<organism evidence="3 4">
    <name type="scientific">Hebeloma cylindrosporum</name>
    <dbReference type="NCBI Taxonomy" id="76867"/>
    <lineage>
        <taxon>Eukaryota</taxon>
        <taxon>Fungi</taxon>
        <taxon>Dikarya</taxon>
        <taxon>Basidiomycota</taxon>
        <taxon>Agaricomycotina</taxon>
        <taxon>Agaricomycetes</taxon>
        <taxon>Agaricomycetidae</taxon>
        <taxon>Agaricales</taxon>
        <taxon>Agaricineae</taxon>
        <taxon>Hymenogastraceae</taxon>
        <taxon>Hebeloma</taxon>
    </lineage>
</organism>
<feature type="compositionally biased region" description="Polar residues" evidence="2">
    <location>
        <begin position="37"/>
        <end position="53"/>
    </location>
</feature>
<evidence type="ECO:0000256" key="1">
    <source>
        <dbReference type="SAM" id="Coils"/>
    </source>
</evidence>
<name>A0A0C3CKY2_HEBCY</name>
<feature type="compositionally biased region" description="Polar residues" evidence="2">
    <location>
        <begin position="606"/>
        <end position="622"/>
    </location>
</feature>
<keyword evidence="4" id="KW-1185">Reference proteome</keyword>
<dbReference type="OrthoDB" id="3271284at2759"/>
<dbReference type="HOGENOM" id="CLU_015117_0_0_1"/>
<feature type="region of interest" description="Disordered" evidence="2">
    <location>
        <begin position="449"/>
        <end position="468"/>
    </location>
</feature>
<reference evidence="4" key="2">
    <citation type="submission" date="2015-01" db="EMBL/GenBank/DDBJ databases">
        <title>Evolutionary Origins and Diversification of the Mycorrhizal Mutualists.</title>
        <authorList>
            <consortium name="DOE Joint Genome Institute"/>
            <consortium name="Mycorrhizal Genomics Consortium"/>
            <person name="Kohler A."/>
            <person name="Kuo A."/>
            <person name="Nagy L.G."/>
            <person name="Floudas D."/>
            <person name="Copeland A."/>
            <person name="Barry K.W."/>
            <person name="Cichocki N."/>
            <person name="Veneault-Fourrey C."/>
            <person name="LaButti K."/>
            <person name="Lindquist E.A."/>
            <person name="Lipzen A."/>
            <person name="Lundell T."/>
            <person name="Morin E."/>
            <person name="Murat C."/>
            <person name="Riley R."/>
            <person name="Ohm R."/>
            <person name="Sun H."/>
            <person name="Tunlid A."/>
            <person name="Henrissat B."/>
            <person name="Grigoriev I.V."/>
            <person name="Hibbett D.S."/>
            <person name="Martin F."/>
        </authorList>
    </citation>
    <scope>NUCLEOTIDE SEQUENCE [LARGE SCALE GENOMIC DNA]</scope>
    <source>
        <strain evidence="4">h7</strain>
    </source>
</reference>
<feature type="compositionally biased region" description="Polar residues" evidence="2">
    <location>
        <begin position="395"/>
        <end position="405"/>
    </location>
</feature>
<sequence length="664" mass="72445">SRSSSLLNRPSVVPVGPRTRRGSLRASNVLENEEYAATTSHSPRGSSSLSNPKSLPALSEEPVPAYHHEELSVASTSQEPPTSPMRVVPAASPPPKLVPPPVIKFESTAVPWKGLPLEAALWTVDSQELRNIVSRAIRSSASESFIRLLTVENLDTVLPAELERLDHLKATTQSKYRFLVHRRTMLFRALNSASSTQQKDGEDGVSVVSKLTAQLADTVAECELQLEEVLKIVDQVAQINKLIDLHWASALAIALRKLNGSYARRINDLAVAKERISQLEAELEDAWKEAEKMAGDLDDYEAAITSDDAEAVIETAEIVPVPKSPTHTRRSSMPMTPTLLAFTPLSQTPPMSTTPKTPLSPALPSSSSSQLLFPPEIHLKEKQGEAEPDVPDTVSIRSTHSTRSAKSTRSHRSGWTGESNHVSSVHAAKKRSYRASQSSLRLNIGHMRKNSSGLTRSPHDDHPPVPELPLQFSAFNNNIMSASSANASSTLLNPENGSPVPPLRRQASLDSVLTNGNVGRPFMSTANAYRGRAADDLYVRLKTYNSSTSEIQLVPRTPPPRHVTFASTHQNSEIPPPPPRKDPSKSIPSMWMNADVVKPLPPQPTAPYSDSTSALSGSTESTIPDPRPAPRNRQTSSRHSAYEKIRGLTKRYSVSLPLFNKSQN</sequence>
<proteinExistence type="predicted"/>
<feature type="coiled-coil region" evidence="1">
    <location>
        <begin position="262"/>
        <end position="289"/>
    </location>
</feature>
<feature type="non-terminal residue" evidence="3">
    <location>
        <position position="1"/>
    </location>
</feature>
<accession>A0A0C3CKY2</accession>
<reference evidence="3 4" key="1">
    <citation type="submission" date="2014-04" db="EMBL/GenBank/DDBJ databases">
        <authorList>
            <consortium name="DOE Joint Genome Institute"/>
            <person name="Kuo A."/>
            <person name="Gay G."/>
            <person name="Dore J."/>
            <person name="Kohler A."/>
            <person name="Nagy L.G."/>
            <person name="Floudas D."/>
            <person name="Copeland A."/>
            <person name="Barry K.W."/>
            <person name="Cichocki N."/>
            <person name="Veneault-Fourrey C."/>
            <person name="LaButti K."/>
            <person name="Lindquist E.A."/>
            <person name="Lipzen A."/>
            <person name="Lundell T."/>
            <person name="Morin E."/>
            <person name="Murat C."/>
            <person name="Sun H."/>
            <person name="Tunlid A."/>
            <person name="Henrissat B."/>
            <person name="Grigoriev I.V."/>
            <person name="Hibbett D.S."/>
            <person name="Martin F."/>
            <person name="Nordberg H.P."/>
            <person name="Cantor M.N."/>
            <person name="Hua S.X."/>
        </authorList>
    </citation>
    <scope>NUCLEOTIDE SEQUENCE [LARGE SCALE GENOMIC DNA]</scope>
    <source>
        <strain evidence="4">h7</strain>
    </source>
</reference>
<evidence type="ECO:0000313" key="3">
    <source>
        <dbReference type="EMBL" id="KIM44451.1"/>
    </source>
</evidence>
<gene>
    <name evidence="3" type="ORF">M413DRAFT_42835</name>
</gene>
<evidence type="ECO:0000313" key="4">
    <source>
        <dbReference type="Proteomes" id="UP000053424"/>
    </source>
</evidence>
<evidence type="ECO:0000256" key="2">
    <source>
        <dbReference type="SAM" id="MobiDB-lite"/>
    </source>
</evidence>
<dbReference type="AlphaFoldDB" id="A0A0C3CKY2"/>
<dbReference type="EMBL" id="KN831773">
    <property type="protein sequence ID" value="KIM44451.1"/>
    <property type="molecule type" value="Genomic_DNA"/>
</dbReference>
<feature type="compositionally biased region" description="Low complexity" evidence="2">
    <location>
        <begin position="353"/>
        <end position="375"/>
    </location>
</feature>
<keyword evidence="1" id="KW-0175">Coiled coil</keyword>